<dbReference type="InterPro" id="IPR008978">
    <property type="entry name" value="HSP20-like_chaperone"/>
</dbReference>
<sequence length="147" mass="16847">MNYIKIRFGSGFDHSRSCGRSVSDMFGSVNPMFSLGQRRWNPPMDIYETEDEIIILAEIAGVEKENLEIEISHKAIRIHGTRNCNIAMENTTYRLAEIFYGCFERVLFLPTTIDTEKVNASYSNGFLEIHLSKQNHTGIHKVEIQSD</sequence>
<comment type="similarity">
    <text evidence="1 2">Belongs to the small heat shock protein (HSP20) family.</text>
</comment>
<evidence type="ECO:0000256" key="2">
    <source>
        <dbReference type="RuleBase" id="RU003616"/>
    </source>
</evidence>
<comment type="caution">
    <text evidence="4">The sequence shown here is derived from an EMBL/GenBank/DDBJ whole genome shotgun (WGS) entry which is preliminary data.</text>
</comment>
<dbReference type="InterPro" id="IPR031107">
    <property type="entry name" value="Small_HSP"/>
</dbReference>
<dbReference type="SUPFAM" id="SSF49764">
    <property type="entry name" value="HSP20-like chaperones"/>
    <property type="match status" value="1"/>
</dbReference>
<dbReference type="PROSITE" id="PS01031">
    <property type="entry name" value="SHSP"/>
    <property type="match status" value="1"/>
</dbReference>
<evidence type="ECO:0000313" key="4">
    <source>
        <dbReference type="EMBL" id="TWI75540.1"/>
    </source>
</evidence>
<dbReference type="OrthoDB" id="9811615at2"/>
<accession>A0A562S4G2</accession>
<dbReference type="Gene3D" id="2.60.40.790">
    <property type="match status" value="1"/>
</dbReference>
<organism evidence="4 5">
    <name type="scientific">Desulfobotulus alkaliphilus</name>
    <dbReference type="NCBI Taxonomy" id="622671"/>
    <lineage>
        <taxon>Bacteria</taxon>
        <taxon>Pseudomonadati</taxon>
        <taxon>Thermodesulfobacteriota</taxon>
        <taxon>Desulfobacteria</taxon>
        <taxon>Desulfobacterales</taxon>
        <taxon>Desulfobacteraceae</taxon>
        <taxon>Desulfobotulus</taxon>
    </lineage>
</organism>
<name>A0A562S4G2_9BACT</name>
<evidence type="ECO:0000259" key="3">
    <source>
        <dbReference type="PROSITE" id="PS01031"/>
    </source>
</evidence>
<keyword evidence="5" id="KW-1185">Reference proteome</keyword>
<evidence type="ECO:0000256" key="1">
    <source>
        <dbReference type="PROSITE-ProRule" id="PRU00285"/>
    </source>
</evidence>
<dbReference type="PANTHER" id="PTHR11527">
    <property type="entry name" value="HEAT-SHOCK PROTEIN 20 FAMILY MEMBER"/>
    <property type="match status" value="1"/>
</dbReference>
<evidence type="ECO:0000313" key="5">
    <source>
        <dbReference type="Proteomes" id="UP000318307"/>
    </source>
</evidence>
<dbReference type="AlphaFoldDB" id="A0A562S4G2"/>
<dbReference type="CDD" id="cd06464">
    <property type="entry name" value="ACD_sHsps-like"/>
    <property type="match status" value="1"/>
</dbReference>
<proteinExistence type="inferred from homology"/>
<reference evidence="4 5" key="1">
    <citation type="submission" date="2019-07" db="EMBL/GenBank/DDBJ databases">
        <title>Genome sequencing of 100 strains of the haloalkaliphilic chemolithoautotrophic sulfur-oxidizing bacterium Thioalkalivibrio.</title>
        <authorList>
            <person name="Muyzer G."/>
        </authorList>
    </citation>
    <scope>NUCLEOTIDE SEQUENCE [LARGE SCALE GENOMIC DNA]</scope>
    <source>
        <strain evidence="4 5">ASO4-4</strain>
    </source>
</reference>
<feature type="domain" description="SHSP" evidence="3">
    <location>
        <begin position="35"/>
        <end position="147"/>
    </location>
</feature>
<protein>
    <submittedName>
        <fullName evidence="4">HSP20 family protein</fullName>
    </submittedName>
</protein>
<gene>
    <name evidence="4" type="ORF">LZ24_00587</name>
</gene>
<dbReference type="Proteomes" id="UP000318307">
    <property type="component" value="Unassembled WGS sequence"/>
</dbReference>
<dbReference type="EMBL" id="VLLC01000003">
    <property type="protein sequence ID" value="TWI75540.1"/>
    <property type="molecule type" value="Genomic_DNA"/>
</dbReference>
<dbReference type="RefSeq" id="WP_144682166.1">
    <property type="nucleotide sequence ID" value="NZ_VLLC01000003.1"/>
</dbReference>
<dbReference type="InterPro" id="IPR002068">
    <property type="entry name" value="A-crystallin/Hsp20_dom"/>
</dbReference>
<dbReference type="Pfam" id="PF00011">
    <property type="entry name" value="HSP20"/>
    <property type="match status" value="1"/>
</dbReference>